<dbReference type="GO" id="GO:0004519">
    <property type="term" value="F:endonuclease activity"/>
    <property type="evidence" value="ECO:0007669"/>
    <property type="project" value="UniProtKB-KW"/>
</dbReference>
<evidence type="ECO:0000313" key="3">
    <source>
        <dbReference type="Proteomes" id="UP000463388"/>
    </source>
</evidence>
<dbReference type="EMBL" id="WSRR01000004">
    <property type="protein sequence ID" value="MVX60385.1"/>
    <property type="molecule type" value="Genomic_DNA"/>
</dbReference>
<dbReference type="RefSeq" id="WP_160344900.1">
    <property type="nucleotide sequence ID" value="NZ_WSRR01000004.1"/>
</dbReference>
<accession>A0A6N8JKH8</accession>
<keyword evidence="2" id="KW-0255">Endonuclease</keyword>
<evidence type="ECO:0000313" key="2">
    <source>
        <dbReference type="EMBL" id="MVX60385.1"/>
    </source>
</evidence>
<evidence type="ECO:0000259" key="1">
    <source>
        <dbReference type="Pfam" id="PF03372"/>
    </source>
</evidence>
<dbReference type="InterPro" id="IPR036691">
    <property type="entry name" value="Endo/exonu/phosph_ase_sf"/>
</dbReference>
<dbReference type="SUPFAM" id="SSF56219">
    <property type="entry name" value="DNase I-like"/>
    <property type="match status" value="1"/>
</dbReference>
<keyword evidence="2" id="KW-0378">Hydrolase</keyword>
<keyword evidence="2" id="KW-0269">Exonuclease</keyword>
<keyword evidence="3" id="KW-1185">Reference proteome</keyword>
<name>A0A6N8JKH8_9ACTN</name>
<dbReference type="GO" id="GO:0004527">
    <property type="term" value="F:exonuclease activity"/>
    <property type="evidence" value="ECO:0007669"/>
    <property type="project" value="UniProtKB-KW"/>
</dbReference>
<keyword evidence="2" id="KW-0540">Nuclease</keyword>
<gene>
    <name evidence="2" type="ORF">GKZ27_02770</name>
</gene>
<dbReference type="Pfam" id="PF03372">
    <property type="entry name" value="Exo_endo_phos"/>
    <property type="match status" value="1"/>
</dbReference>
<comment type="caution">
    <text evidence="2">The sequence shown here is derived from an EMBL/GenBank/DDBJ whole genome shotgun (WGS) entry which is preliminary data.</text>
</comment>
<dbReference type="InterPro" id="IPR005135">
    <property type="entry name" value="Endo/exonuclease/phosphatase"/>
</dbReference>
<protein>
    <submittedName>
        <fullName evidence="2">Endonuclease/exonuclease/phosphatase family protein</fullName>
    </submittedName>
</protein>
<dbReference type="OrthoDB" id="7616949at2"/>
<organism evidence="2 3">
    <name type="scientific">Adlercreutzia mucosicola</name>
    <dbReference type="NCBI Taxonomy" id="580026"/>
    <lineage>
        <taxon>Bacteria</taxon>
        <taxon>Bacillati</taxon>
        <taxon>Actinomycetota</taxon>
        <taxon>Coriobacteriia</taxon>
        <taxon>Eggerthellales</taxon>
        <taxon>Eggerthellaceae</taxon>
        <taxon>Adlercreutzia</taxon>
    </lineage>
</organism>
<dbReference type="Proteomes" id="UP000463388">
    <property type="component" value="Unassembled WGS sequence"/>
</dbReference>
<feature type="domain" description="Endonuclease/exonuclease/phosphatase" evidence="1">
    <location>
        <begin position="92"/>
        <end position="361"/>
    </location>
</feature>
<proteinExistence type="predicted"/>
<dbReference type="AlphaFoldDB" id="A0A6N8JKH8"/>
<dbReference type="Gene3D" id="3.60.10.10">
    <property type="entry name" value="Endonuclease/exonuclease/phosphatase"/>
    <property type="match status" value="1"/>
</dbReference>
<sequence length="371" mass="40183">MALRILKVIVALFVAVLLAAGLYAAYVMVSYHRLDDNLALAVDSPAAPNEGGAPAIDLTLNPEMTVVSANLGFGAYNQAFDFFMDGGTGSVAASPEAVTKSIEGSAAAVKSLAPTFVLFQEVDIDGTRSYHINEYDLLRRQYPAFWSVFCQNYDSPFLAWPLYAPHGANKAGLVTLSAYPVTDGTRRSLPISEGLGKFLDLDRCYSICRIPTSSGADLVLFNVHLSAYGADADIMAAQRATLYEDMKRERAAGNYVIAGGDYNHDMIGVSGDVYGNAADAVESWAKPYDFDGVPEGFTVASKAKLDETGIAGFSDAGTCRDAGRPYDGTNDRWVMDTFIYSDNVEPTFYETVDLDFAYSDHNPVLLKFRLK</sequence>
<reference evidence="2 3" key="1">
    <citation type="submission" date="2019-12" db="EMBL/GenBank/DDBJ databases">
        <title>Microbes associate with the intestines of laboratory mice.</title>
        <authorList>
            <person name="Navarre W."/>
            <person name="Wong E."/>
        </authorList>
    </citation>
    <scope>NUCLEOTIDE SEQUENCE [LARGE SCALE GENOMIC DNA]</scope>
    <source>
        <strain evidence="2 3">NM66_B29</strain>
    </source>
</reference>